<dbReference type="Pfam" id="PF22845">
    <property type="entry name" value="DUF3097_N"/>
    <property type="match status" value="1"/>
</dbReference>
<evidence type="ECO:0000313" key="3">
    <source>
        <dbReference type="EMBL" id="RRJ86324.1"/>
    </source>
</evidence>
<dbReference type="OrthoDB" id="3398606at2"/>
<accession>A0A3P3VV37</accession>
<dbReference type="InterPro" id="IPR053883">
    <property type="entry name" value="DUF3097_N"/>
</dbReference>
<dbReference type="RefSeq" id="WP_124972864.1">
    <property type="nucleotide sequence ID" value="NZ_RQVS01000010.1"/>
</dbReference>
<organism evidence="3 4">
    <name type="scientific">Gulosibacter macacae</name>
    <dbReference type="NCBI Taxonomy" id="2488791"/>
    <lineage>
        <taxon>Bacteria</taxon>
        <taxon>Bacillati</taxon>
        <taxon>Actinomycetota</taxon>
        <taxon>Actinomycetes</taxon>
        <taxon>Micrococcales</taxon>
        <taxon>Microbacteriaceae</taxon>
        <taxon>Gulosibacter</taxon>
    </lineage>
</organism>
<evidence type="ECO:0000259" key="2">
    <source>
        <dbReference type="Pfam" id="PF22845"/>
    </source>
</evidence>
<sequence>MRADRRPRAPRQVTASRGMWLEDAVTSFYGQLVAADRDTITLQDADGGRRAFPRQGTFLDDNGAVTLVFRTAKPKGPVRSASGSFLVKDAPARVARAGRIFVEGRHDAELVEKVWGHDLRVEGVAVVYLEGADRLDEALAEFEPTGTRRAGVLLDHLVRGSKESRIAEGTMQAFGTDAVRITGHPYVDVWQAVRPERLGMRQWPEIPRGQSWKHGICAALGWPNDDQADIANAWQRILGQVRNWNDLEPAMIGRVEELIDFVTEPDAGRE</sequence>
<dbReference type="InterPro" id="IPR021447">
    <property type="entry name" value="DUF3097_C"/>
</dbReference>
<keyword evidence="4" id="KW-1185">Reference proteome</keyword>
<dbReference type="AlphaFoldDB" id="A0A3P3VV37"/>
<dbReference type="Proteomes" id="UP000274391">
    <property type="component" value="Unassembled WGS sequence"/>
</dbReference>
<proteinExistence type="predicted"/>
<comment type="caution">
    <text evidence="3">The sequence shown here is derived from an EMBL/GenBank/DDBJ whole genome shotgun (WGS) entry which is preliminary data.</text>
</comment>
<evidence type="ECO:0000313" key="4">
    <source>
        <dbReference type="Proteomes" id="UP000274391"/>
    </source>
</evidence>
<evidence type="ECO:0000259" key="1">
    <source>
        <dbReference type="Pfam" id="PF11296"/>
    </source>
</evidence>
<dbReference type="Pfam" id="PF11296">
    <property type="entry name" value="DUF3097_C"/>
    <property type="match status" value="1"/>
</dbReference>
<protein>
    <submittedName>
        <fullName evidence="3">DUF3097 family protein</fullName>
    </submittedName>
</protein>
<reference evidence="3 4" key="1">
    <citation type="submission" date="2018-11" db="EMBL/GenBank/DDBJ databases">
        <title>YIM 102482-1 draft genome.</title>
        <authorList>
            <person name="Li G."/>
            <person name="Jiang Y."/>
        </authorList>
    </citation>
    <scope>NUCLEOTIDE SEQUENCE [LARGE SCALE GENOMIC DNA]</scope>
    <source>
        <strain evidence="3 4">YIM 102482-1</strain>
    </source>
</reference>
<feature type="domain" description="DUF3097" evidence="2">
    <location>
        <begin position="13"/>
        <end position="68"/>
    </location>
</feature>
<dbReference type="EMBL" id="RQVS01000010">
    <property type="protein sequence ID" value="RRJ86324.1"/>
    <property type="molecule type" value="Genomic_DNA"/>
</dbReference>
<name>A0A3P3VV37_9MICO</name>
<gene>
    <name evidence="3" type="ORF">EG850_09105</name>
</gene>
<feature type="domain" description="DUF3097" evidence="1">
    <location>
        <begin position="99"/>
        <end position="264"/>
    </location>
</feature>